<evidence type="ECO:0000313" key="2">
    <source>
        <dbReference type="EMBL" id="ABU58551.1"/>
    </source>
</evidence>
<protein>
    <submittedName>
        <fullName evidence="2">Uncharacterized protein</fullName>
    </submittedName>
</protein>
<proteinExistence type="predicted"/>
<feature type="transmembrane region" description="Helical" evidence="1">
    <location>
        <begin position="270"/>
        <end position="292"/>
    </location>
</feature>
<dbReference type="eggNOG" id="COG1807">
    <property type="taxonomic scope" value="Bacteria"/>
</dbReference>
<feature type="transmembrane region" description="Helical" evidence="1">
    <location>
        <begin position="469"/>
        <end position="493"/>
    </location>
</feature>
<dbReference type="STRING" id="383372.Rcas_2471"/>
<organism evidence="2 3">
    <name type="scientific">Roseiflexus castenholzii (strain DSM 13941 / HLO8)</name>
    <dbReference type="NCBI Taxonomy" id="383372"/>
    <lineage>
        <taxon>Bacteria</taxon>
        <taxon>Bacillati</taxon>
        <taxon>Chloroflexota</taxon>
        <taxon>Chloroflexia</taxon>
        <taxon>Chloroflexales</taxon>
        <taxon>Roseiflexineae</taxon>
        <taxon>Roseiflexaceae</taxon>
        <taxon>Roseiflexus</taxon>
    </lineage>
</organism>
<dbReference type="KEGG" id="rca:Rcas_2471"/>
<keyword evidence="1" id="KW-0812">Transmembrane</keyword>
<feature type="transmembrane region" description="Helical" evidence="1">
    <location>
        <begin position="313"/>
        <end position="335"/>
    </location>
</feature>
<dbReference type="RefSeq" id="WP_012120975.1">
    <property type="nucleotide sequence ID" value="NC_009767.1"/>
</dbReference>
<feature type="transmembrane region" description="Helical" evidence="1">
    <location>
        <begin position="347"/>
        <end position="364"/>
    </location>
</feature>
<dbReference type="Proteomes" id="UP000000263">
    <property type="component" value="Chromosome"/>
</dbReference>
<keyword evidence="1" id="KW-0472">Membrane</keyword>
<feature type="transmembrane region" description="Helical" evidence="1">
    <location>
        <begin position="420"/>
        <end position="435"/>
    </location>
</feature>
<feature type="transmembrane region" description="Helical" evidence="1">
    <location>
        <begin position="441"/>
        <end position="457"/>
    </location>
</feature>
<sequence length="776" mass="86785">MLASTQSSRQWLFKSASMLSNLAYAAVVGLLGALAAFSPAPGVRNVAVDESVVFDNFWGVERNDTAVWRWSKDQSTIHFTAYREYSGVLLSMLLTAPQYPGAPEIAITFATDTALPFTLGIAPQWRVYHILLAPNGWSWMHPGLQLRGVAPYSGTPDRRALGVAVGGVRIRPAGERLLLPAALRCATIVVIALLTRVWLRLWAPFWVSQVASLSIALLPVAGWRLAPGMMPVQPPGVWELTLTVGAGFAALWLVKSYIIGDHVAEYRKRAFDWLFGSLGCLLILSSLFSLRWRLGFDAANMIYSGWLIEHHGLVPYLNIVVQNMPGTYLFSAAIVRLFGFGDLGLRFADQMLLLALLASVVVALRPFGARVGWAAAITFGLCYLHNGSYMALQREFVLLVPIGLALVIVRIRHPVISKRFFLALTVVGVLFGLAATVKPHAIIGLPIVAGWYVWMHFSPDVQANNRLMVVLKASTAVIVGALLPLVAVAGYLWQAGAWSYFLDIAINYWPLYNRLDRVHQTIDAINYPLYVWNNWRELGGHHIWLITALIGAASFRDRTLDRDQRMFVQMLIALAIVYSIYPIPAGKFWSYHWLPMLFFLVLLMALSFRLLEQPGRPHLFALLIVGTVIVAAARPAPELHLFGGPPTNRKFQRTDRIAAFLRERIRPGDPVQTLDWTGGANYAALIAQTVPATSFVEDFYFYHHISHPTTQRLRQRFLDEFDRNPPRFVIQITAEDKPWVSGLDTTRAFPELDQRLATAYQPVLFGDGFIIYERRT</sequence>
<gene>
    <name evidence="2" type="ordered locus">Rcas_2471</name>
</gene>
<keyword evidence="3" id="KW-1185">Reference proteome</keyword>
<accession>A7NM03</accession>
<name>A7NM03_ROSCS</name>
<evidence type="ECO:0000313" key="3">
    <source>
        <dbReference type="Proteomes" id="UP000000263"/>
    </source>
</evidence>
<reference evidence="2 3" key="1">
    <citation type="submission" date="2007-08" db="EMBL/GenBank/DDBJ databases">
        <title>Complete sequence of Roseiflexus castenholzii DSM 13941.</title>
        <authorList>
            <consortium name="US DOE Joint Genome Institute"/>
            <person name="Copeland A."/>
            <person name="Lucas S."/>
            <person name="Lapidus A."/>
            <person name="Barry K."/>
            <person name="Glavina del Rio T."/>
            <person name="Dalin E."/>
            <person name="Tice H."/>
            <person name="Pitluck S."/>
            <person name="Thompson L.S."/>
            <person name="Brettin T."/>
            <person name="Bruce D."/>
            <person name="Detter J.C."/>
            <person name="Han C."/>
            <person name="Tapia R."/>
            <person name="Schmutz J."/>
            <person name="Larimer F."/>
            <person name="Land M."/>
            <person name="Hauser L."/>
            <person name="Kyrpides N."/>
            <person name="Mikhailova N."/>
            <person name="Bryant D.A."/>
            <person name="Hanada S."/>
            <person name="Tsukatani Y."/>
            <person name="Richardson P."/>
        </authorList>
    </citation>
    <scope>NUCLEOTIDE SEQUENCE [LARGE SCALE GENOMIC DNA]</scope>
    <source>
        <strain evidence="3">DSM 13941 / HLO8</strain>
    </source>
</reference>
<feature type="transmembrane region" description="Helical" evidence="1">
    <location>
        <begin position="567"/>
        <end position="585"/>
    </location>
</feature>
<feature type="transmembrane region" description="Helical" evidence="1">
    <location>
        <begin position="538"/>
        <end position="555"/>
    </location>
</feature>
<feature type="transmembrane region" description="Helical" evidence="1">
    <location>
        <begin position="618"/>
        <end position="636"/>
    </location>
</feature>
<dbReference type="OrthoDB" id="108826at2"/>
<feature type="transmembrane region" description="Helical" evidence="1">
    <location>
        <begin position="18"/>
        <end position="37"/>
    </location>
</feature>
<dbReference type="AlphaFoldDB" id="A7NM03"/>
<feature type="transmembrane region" description="Helical" evidence="1">
    <location>
        <begin position="237"/>
        <end position="258"/>
    </location>
</feature>
<dbReference type="EMBL" id="CP000804">
    <property type="protein sequence ID" value="ABU58551.1"/>
    <property type="molecule type" value="Genomic_DNA"/>
</dbReference>
<feature type="transmembrane region" description="Helical" evidence="1">
    <location>
        <begin position="396"/>
        <end position="413"/>
    </location>
</feature>
<feature type="transmembrane region" description="Helical" evidence="1">
    <location>
        <begin position="205"/>
        <end position="225"/>
    </location>
</feature>
<dbReference type="HOGENOM" id="CLU_360509_0_0_0"/>
<feature type="transmembrane region" description="Helical" evidence="1">
    <location>
        <begin position="591"/>
        <end position="611"/>
    </location>
</feature>
<evidence type="ECO:0000256" key="1">
    <source>
        <dbReference type="SAM" id="Phobius"/>
    </source>
</evidence>
<keyword evidence="1" id="KW-1133">Transmembrane helix</keyword>